<name>A0A1F6M8Z4_9BACT</name>
<dbReference type="Pfam" id="PF00534">
    <property type="entry name" value="Glycos_transf_1"/>
    <property type="match status" value="1"/>
</dbReference>
<dbReference type="GO" id="GO:0016757">
    <property type="term" value="F:glycosyltransferase activity"/>
    <property type="evidence" value="ECO:0007669"/>
    <property type="project" value="InterPro"/>
</dbReference>
<dbReference type="SUPFAM" id="SSF53756">
    <property type="entry name" value="UDP-Glycosyltransferase/glycogen phosphorylase"/>
    <property type="match status" value="1"/>
</dbReference>
<reference evidence="3 4" key="1">
    <citation type="journal article" date="2016" name="Nat. Commun.">
        <title>Thousands of microbial genomes shed light on interconnected biogeochemical processes in an aquifer system.</title>
        <authorList>
            <person name="Anantharaman K."/>
            <person name="Brown C.T."/>
            <person name="Hug L.A."/>
            <person name="Sharon I."/>
            <person name="Castelle C.J."/>
            <person name="Probst A.J."/>
            <person name="Thomas B.C."/>
            <person name="Singh A."/>
            <person name="Wilkins M.J."/>
            <person name="Karaoz U."/>
            <person name="Brodie E.L."/>
            <person name="Williams K.H."/>
            <person name="Hubbard S.S."/>
            <person name="Banfield J.F."/>
        </authorList>
    </citation>
    <scope>NUCLEOTIDE SEQUENCE [LARGE SCALE GENOMIC DNA]</scope>
</reference>
<dbReference type="PANTHER" id="PTHR46401:SF2">
    <property type="entry name" value="GLYCOSYLTRANSFERASE WBBK-RELATED"/>
    <property type="match status" value="1"/>
</dbReference>
<sequence>MKIVIATGIYPPATSGPAQYAAALEREWVARGNAVTVVTYGLENRLPTGVRHLLFFLRVLPVAARADFVLALDTFSVGLPTVAAARLLGRKIIIRTGGDFLYEQFVQRSGEQVLLSKFYLESRAFTRKEKIIFALTRWTLRNVSALVFSTTWQRDIFLKPYALEQQKIFIVENRFDEKISDEPAATKNFIFATRPIAYKNIEKFKEAFAAAQKQTPEISLDIFHATPHDELMKKIATCYAVVMPSLGEISPHVITDALRCNKPFLLTRESGYAQKLRDVGLLIDPLSAEDMTQKILWIVQDANYAAAMARVRGYNYTHSWGQIADELLKIANEI</sequence>
<dbReference type="Proteomes" id="UP000176532">
    <property type="component" value="Unassembled WGS sequence"/>
</dbReference>
<evidence type="ECO:0000313" key="3">
    <source>
        <dbReference type="EMBL" id="OGH68107.1"/>
    </source>
</evidence>
<dbReference type="STRING" id="1798682.A3C15_03075"/>
<dbReference type="PANTHER" id="PTHR46401">
    <property type="entry name" value="GLYCOSYLTRANSFERASE WBBK-RELATED"/>
    <property type="match status" value="1"/>
</dbReference>
<accession>A0A1F6M8Z4</accession>
<dbReference type="InterPro" id="IPR001296">
    <property type="entry name" value="Glyco_trans_1"/>
</dbReference>
<dbReference type="GO" id="GO:0009103">
    <property type="term" value="P:lipopolysaccharide biosynthetic process"/>
    <property type="evidence" value="ECO:0007669"/>
    <property type="project" value="TreeGrafter"/>
</dbReference>
<evidence type="ECO:0000313" key="4">
    <source>
        <dbReference type="Proteomes" id="UP000176532"/>
    </source>
</evidence>
<gene>
    <name evidence="3" type="ORF">A3C15_03075</name>
</gene>
<evidence type="ECO:0000259" key="2">
    <source>
        <dbReference type="Pfam" id="PF00534"/>
    </source>
</evidence>
<keyword evidence="1" id="KW-0808">Transferase</keyword>
<dbReference type="Gene3D" id="3.40.50.2000">
    <property type="entry name" value="Glycogen Phosphorylase B"/>
    <property type="match status" value="2"/>
</dbReference>
<evidence type="ECO:0000256" key="1">
    <source>
        <dbReference type="ARBA" id="ARBA00022679"/>
    </source>
</evidence>
<dbReference type="CDD" id="cd03801">
    <property type="entry name" value="GT4_PimA-like"/>
    <property type="match status" value="1"/>
</dbReference>
<dbReference type="AlphaFoldDB" id="A0A1F6M8Z4"/>
<comment type="caution">
    <text evidence="3">The sequence shown here is derived from an EMBL/GenBank/DDBJ whole genome shotgun (WGS) entry which is preliminary data.</text>
</comment>
<feature type="domain" description="Glycosyl transferase family 1" evidence="2">
    <location>
        <begin position="223"/>
        <end position="309"/>
    </location>
</feature>
<protein>
    <recommendedName>
        <fullName evidence="2">Glycosyl transferase family 1 domain-containing protein</fullName>
    </recommendedName>
</protein>
<organism evidence="3 4">
    <name type="scientific">Candidatus Magasanikbacteria bacterium RIFCSPHIGHO2_02_FULL_50_9b</name>
    <dbReference type="NCBI Taxonomy" id="1798682"/>
    <lineage>
        <taxon>Bacteria</taxon>
        <taxon>Candidatus Magasanikiibacteriota</taxon>
    </lineage>
</organism>
<dbReference type="EMBL" id="MFQD01000012">
    <property type="protein sequence ID" value="OGH68107.1"/>
    <property type="molecule type" value="Genomic_DNA"/>
</dbReference>
<proteinExistence type="predicted"/>